<proteinExistence type="predicted"/>
<evidence type="ECO:0000313" key="6">
    <source>
        <dbReference type="Proteomes" id="UP000186817"/>
    </source>
</evidence>
<feature type="region of interest" description="Disordered" evidence="4">
    <location>
        <begin position="356"/>
        <end position="396"/>
    </location>
</feature>
<dbReference type="SUPFAM" id="SSF48403">
    <property type="entry name" value="Ankyrin repeat"/>
    <property type="match status" value="2"/>
</dbReference>
<keyword evidence="5" id="KW-0282">Flagellum</keyword>
<feature type="compositionally biased region" description="Low complexity" evidence="4">
    <location>
        <begin position="383"/>
        <end position="396"/>
    </location>
</feature>
<dbReference type="PROSITE" id="PS50088">
    <property type="entry name" value="ANK_REPEAT"/>
    <property type="match status" value="1"/>
</dbReference>
<dbReference type="InterPro" id="IPR002110">
    <property type="entry name" value="Ankyrin_rpt"/>
</dbReference>
<dbReference type="OrthoDB" id="6718656at2759"/>
<evidence type="ECO:0000256" key="1">
    <source>
        <dbReference type="ARBA" id="ARBA00022737"/>
    </source>
</evidence>
<gene>
    <name evidence="5" type="primary">ift122</name>
    <name evidence="5" type="ORF">AK812_SmicGene16927</name>
</gene>
<dbReference type="InterPro" id="IPR011009">
    <property type="entry name" value="Kinase-like_dom_sf"/>
</dbReference>
<feature type="region of interest" description="Disordered" evidence="4">
    <location>
        <begin position="472"/>
        <end position="511"/>
    </location>
</feature>
<dbReference type="PANTHER" id="PTHR24198">
    <property type="entry name" value="ANKYRIN REPEAT AND PROTEIN KINASE DOMAIN-CONTAINING PROTEIN"/>
    <property type="match status" value="1"/>
</dbReference>
<feature type="region of interest" description="Disordered" evidence="4">
    <location>
        <begin position="611"/>
        <end position="645"/>
    </location>
</feature>
<organism evidence="5 6">
    <name type="scientific">Symbiodinium microadriaticum</name>
    <name type="common">Dinoflagellate</name>
    <name type="synonym">Zooxanthella microadriatica</name>
    <dbReference type="NCBI Taxonomy" id="2951"/>
    <lineage>
        <taxon>Eukaryota</taxon>
        <taxon>Sar</taxon>
        <taxon>Alveolata</taxon>
        <taxon>Dinophyceae</taxon>
        <taxon>Suessiales</taxon>
        <taxon>Symbiodiniaceae</taxon>
        <taxon>Symbiodinium</taxon>
    </lineage>
</organism>
<dbReference type="InterPro" id="IPR036770">
    <property type="entry name" value="Ankyrin_rpt-contain_sf"/>
</dbReference>
<feature type="region of interest" description="Disordered" evidence="4">
    <location>
        <begin position="534"/>
        <end position="570"/>
    </location>
</feature>
<feature type="region of interest" description="Disordered" evidence="4">
    <location>
        <begin position="1055"/>
        <end position="1076"/>
    </location>
</feature>
<evidence type="ECO:0000256" key="4">
    <source>
        <dbReference type="SAM" id="MobiDB-lite"/>
    </source>
</evidence>
<keyword evidence="5" id="KW-0966">Cell projection</keyword>
<dbReference type="Pfam" id="PF12796">
    <property type="entry name" value="Ank_2"/>
    <property type="match status" value="1"/>
</dbReference>
<keyword evidence="2 3" id="KW-0040">ANK repeat</keyword>
<dbReference type="EMBL" id="LSRX01000328">
    <property type="protein sequence ID" value="OLQ00413.1"/>
    <property type="molecule type" value="Genomic_DNA"/>
</dbReference>
<keyword evidence="1" id="KW-0677">Repeat</keyword>
<evidence type="ECO:0000256" key="2">
    <source>
        <dbReference type="ARBA" id="ARBA00023043"/>
    </source>
</evidence>
<dbReference type="PANTHER" id="PTHR24198:SF165">
    <property type="entry name" value="ANKYRIN REPEAT-CONTAINING PROTEIN-RELATED"/>
    <property type="match status" value="1"/>
</dbReference>
<feature type="region of interest" description="Disordered" evidence="4">
    <location>
        <begin position="2400"/>
        <end position="2434"/>
    </location>
</feature>
<reference evidence="5 6" key="1">
    <citation type="submission" date="2016-02" db="EMBL/GenBank/DDBJ databases">
        <title>Genome analysis of coral dinoflagellate symbionts highlights evolutionary adaptations to a symbiotic lifestyle.</title>
        <authorList>
            <person name="Aranda M."/>
            <person name="Li Y."/>
            <person name="Liew Y.J."/>
            <person name="Baumgarten S."/>
            <person name="Simakov O."/>
            <person name="Wilson M."/>
            <person name="Piel J."/>
            <person name="Ashoor H."/>
            <person name="Bougouffa S."/>
            <person name="Bajic V.B."/>
            <person name="Ryu T."/>
            <person name="Ravasi T."/>
            <person name="Bayer T."/>
            <person name="Micklem G."/>
            <person name="Kim H."/>
            <person name="Bhak J."/>
            <person name="Lajeunesse T.C."/>
            <person name="Voolstra C.R."/>
        </authorList>
    </citation>
    <scope>NUCLEOTIDE SEQUENCE [LARGE SCALE GENOMIC DNA]</scope>
    <source>
        <strain evidence="5 6">CCMP2467</strain>
    </source>
</reference>
<dbReference type="SUPFAM" id="SSF56112">
    <property type="entry name" value="Protein kinase-like (PK-like)"/>
    <property type="match status" value="1"/>
</dbReference>
<feature type="compositionally biased region" description="Low complexity" evidence="4">
    <location>
        <begin position="614"/>
        <end position="635"/>
    </location>
</feature>
<name>A0A1Q9DZ19_SYMMI</name>
<comment type="caution">
    <text evidence="5">The sequence shown here is derived from an EMBL/GenBank/DDBJ whole genome shotgun (WGS) entry which is preliminary data.</text>
</comment>
<feature type="region of interest" description="Disordered" evidence="4">
    <location>
        <begin position="1226"/>
        <end position="1245"/>
    </location>
</feature>
<feature type="repeat" description="ANK" evidence="3">
    <location>
        <begin position="936"/>
        <end position="968"/>
    </location>
</feature>
<feature type="compositionally biased region" description="Polar residues" evidence="4">
    <location>
        <begin position="2417"/>
        <end position="2427"/>
    </location>
</feature>
<evidence type="ECO:0000256" key="3">
    <source>
        <dbReference type="PROSITE-ProRule" id="PRU00023"/>
    </source>
</evidence>
<dbReference type="Gene3D" id="1.25.40.20">
    <property type="entry name" value="Ankyrin repeat-containing domain"/>
    <property type="match status" value="5"/>
</dbReference>
<keyword evidence="5" id="KW-0969">Cilium</keyword>
<sequence>MAGAPCGLVDPGPGPTSYVLPFGAGYTFGVAWHPTKKQQARCRGPGKDWLLDGARRAPAGDVELQREAQFLKKLGPHPHMERLLYFPENWDPAGSGQNRPDMVMELLGPNLEQVMKMKQVRMRDVLCVASSVFAGLSRCEQRSAMGIGGSLRAQRKLQLLLYPLKVNSKILSMSWTNDGLHIALGLFSGLEKADIVRQAPIWTLACHAQDFCGRWNPVQTKQDPTDVLVVGCWDQTLSFYKVQLWSREGIYLGDLGERDDWIWSQRPNPPSFAEHAPYKHYNGQLECAFATHQTPRDKLVLWFSATRLGPIVAPYTTRAYTEVVRRQAQLHLSCDAFAEDLMYFAHRHDRQEMLPPIMPSHHLRSGRSVDKARRLPSRTPQVSSTTSLGDTTGSLASLGGIRRVPARYREAVASVNRQRFGRRQPQHAEVEEVSGLCFATAGRFFSRGDLEEEGPDPDGDLITTITFRAERTEGRATAESPEATLPTLTPPPTANAAEKPRSESPALKLSPRHFLRKGAGLATQEAVASVNRQRFGRRQPQHAEVEEASPASRPPLPHINQTSERTSLRRPSMGIPTIELTRLGTDSDVLPALQRTPSTNHSPMDRVVSHLSQAASDSVAWPDSASSAADDPSPSTLEAFDGLSPNSGHAKTINVWVQEPERRGISAMQFERFFNRFCGDVIYEDLEEPKPLCLPTTLCQACVQANRADPEVKNRSKRPRETNLYAVTELIIKPETAMLGVSYSELINPDGLQVDYFISHHWAEDFGEFVQSVLRHAIVAAPEMGGLMEWTAVVYWCCAFANNQHQVELGETLQKSPFYQALNSKNCRGTVMNLNQAATALDRKEKDSWVFHIFKMLQHIDVQQADATSPDDYRKIMGEIANFQSRDGRSGPQALNRVVKAMLGSQAIFTLARRGDMGAVRRALELDADPNIPDTLGIRPLTYAAGNGHEEVVQTLIAGKANADAQKGANEVLAMFSPNRAERRRCIDFVRALDEAETGGVHSQAISRALLQHTTSRCQDLTSALDADNAELRLEVVRELRSLLHALVDHRNKLMRDQEEDQAARDPDDPASGEDERVAIGRHAKSLAPYMADPDPRVRIAVVEAVTSIKAFDLSCLKVPKRMIQEDDLHIVINSSEKLNVVHLAAMQPYPNALYMLATGVDWALDPKALRALDGLGRNIAHLAVRSGHLECLAMMVGELKLPRSSLMLKDSEGRTPVHYAALNGDSGSRSCDGPNSPLDWRTSPDNTGSHAAHLATARKYWRFLGVLVNDCGISVDALCLRDTEGRNVAHLAAANGDSQTLRYLAEKCRLPHSALEQADHWFRTPAHHAALADSAEVLALLQELGAPLHLPMGPLEPQIGAVAIVNQSNEVVWVDRHQKMRFEYEKGIKDTEGVEADRCDLAPTPLVLAEKFGRKEASEFLSNAWTPIVAEVSGQIQKEELMLQARAVEWLSALGIVTLRAESPPDPLQPEVTRGQKQLQEQRQLAVRAVSAMECTSPSFLRAVPAWAVLRNFGQVLRGTNMDANELYSMSFQVDFIDEFWSHSWHSIVFLKVWLLLMLKNGRAACVGGTLVATLVAYLSYADVLPGWYKEPRLQGPGYSGEFRFSPWANLSGCATALLLLLFWQSSSKVFVDRTCIHQGDGRLKAEGIINLGALLKKSRTLVVVWDPSYLSRLWCVFELAAFLHGHRDDPSSLLKKHLVIKPSVLVPLTFLVGANAALTLLFEITLPDTDAVAFMRIFLGVGSQVPLIYIIQRLWQKVMDAERQFRTFSLQKVRCYCCSVNHLDKSGNSIPCDKEIIEDCIVEWYGSVEDFEVGVRTHVHDAFIEQVTRFPLGYQWTVGMTTCILWGQLDAIAARAHGGRGALPSGVLVSHGAYASVEKFLQKGLLDVKELAKRDAGGCSCLHRAARTGVAEAVYSILHVGQFTEEDMKAADKQGWSVVHHAAAAGNAACLEVILQLCQLPHSFLVTPDNWGRTPAHVAAEFDAEEVIKVLAKHQAPMHETMGEPVLQDGVVALVQARENWGWATNRSRGGFSNTDRPGTGAFGMGHVKSMGGRSDGQTVGARTMGEIDIDLTEDESSYTLGRVNRVFAGDQVSIKHESGFREGCVELDRCTFCPTPIVLADRRGRTSAVRALLEAAWKPFAEAVASAALAVGCDPEMWEWEDVEEIFREEALSGARPAGAFVARRCEGMAALLQELLSLEVVTTEELLTPDQQGRTALHRAAGSGQATVLLAVKALDLQGRGLLHHAALSNDAECVRTVIRFTPRPPLELAEEDSWHHTPIHLAATVDGVEAIKALIEMGVPFDKHMGPTKLEDGTVVLVQTREAEEEAPAEWQLALVRGLAGNNLTVKFHGCKAAFAKLKEAILGSSRRKLHAVGTVAGTVQGAAKQMAMGFRMAKTQSTQSEAGTPRAFGHTASTKEPSGSASPKPPAFKQRHAWFKGRLQDPTRMSTPRRRFRGAALTVMAELRLARAMKLQ</sequence>
<accession>A0A1Q9DZ19</accession>
<evidence type="ECO:0000313" key="5">
    <source>
        <dbReference type="EMBL" id="OLQ00413.1"/>
    </source>
</evidence>
<dbReference type="SMART" id="SM00248">
    <property type="entry name" value="ANK"/>
    <property type="match status" value="11"/>
</dbReference>
<protein>
    <submittedName>
        <fullName evidence="5">Intraflagellar transport protein 122-like</fullName>
    </submittedName>
</protein>
<keyword evidence="6" id="KW-1185">Reference proteome</keyword>
<dbReference type="Pfam" id="PF13637">
    <property type="entry name" value="Ank_4"/>
    <property type="match status" value="1"/>
</dbReference>
<dbReference type="Proteomes" id="UP000186817">
    <property type="component" value="Unassembled WGS sequence"/>
</dbReference>